<feature type="binding site" description="axial binding residue" evidence="9">
    <location>
        <position position="97"/>
    </location>
    <ligand>
        <name>heme c</name>
        <dbReference type="ChEBI" id="CHEBI:61717"/>
        <label>1</label>
    </ligand>
    <ligandPart>
        <name>Fe</name>
        <dbReference type="ChEBI" id="CHEBI:18248"/>
    </ligandPart>
</feature>
<evidence type="ECO:0000313" key="12">
    <source>
        <dbReference type="EMBL" id="KAA9341203.1"/>
    </source>
</evidence>
<dbReference type="Gene3D" id="1.10.760.10">
    <property type="entry name" value="Cytochrome c-like domain"/>
    <property type="match status" value="2"/>
</dbReference>
<dbReference type="PIRSF" id="PIRSF000294">
    <property type="entry name" value="Cytochrome-c_peroxidase"/>
    <property type="match status" value="1"/>
</dbReference>
<protein>
    <submittedName>
        <fullName evidence="12">C-type cytochrome</fullName>
    </submittedName>
</protein>
<dbReference type="InterPro" id="IPR036909">
    <property type="entry name" value="Cyt_c-like_dom_sf"/>
</dbReference>
<evidence type="ECO:0000256" key="10">
    <source>
        <dbReference type="SAM" id="SignalP"/>
    </source>
</evidence>
<keyword evidence="4 10" id="KW-0732">Signal</keyword>
<evidence type="ECO:0000256" key="6">
    <source>
        <dbReference type="ARBA" id="ARBA00023002"/>
    </source>
</evidence>
<feature type="domain" description="Cytochrome c" evidence="11">
    <location>
        <begin position="224"/>
        <end position="352"/>
    </location>
</feature>
<comment type="caution">
    <text evidence="12">The sequence shown here is derived from an EMBL/GenBank/DDBJ whole genome shotgun (WGS) entry which is preliminary data.</text>
</comment>
<keyword evidence="3 9" id="KW-0479">Metal-binding</keyword>
<evidence type="ECO:0000256" key="1">
    <source>
        <dbReference type="ARBA" id="ARBA00004418"/>
    </source>
</evidence>
<evidence type="ECO:0000313" key="13">
    <source>
        <dbReference type="Proteomes" id="UP000326344"/>
    </source>
</evidence>
<keyword evidence="5" id="KW-0574">Periplasm</keyword>
<comment type="PTM">
    <text evidence="8">Binds 2 heme groups per subunit.</text>
</comment>
<feature type="binding site" description="covalent" evidence="8">
    <location>
        <position position="240"/>
    </location>
    <ligand>
        <name>heme c</name>
        <dbReference type="ChEBI" id="CHEBI:61717"/>
        <label>2</label>
    </ligand>
</feature>
<feature type="domain" description="Cytochrome c" evidence="11">
    <location>
        <begin position="71"/>
        <end position="205"/>
    </location>
</feature>
<dbReference type="GO" id="GO:0020037">
    <property type="term" value="F:heme binding"/>
    <property type="evidence" value="ECO:0007669"/>
    <property type="project" value="InterPro"/>
</dbReference>
<keyword evidence="13" id="KW-1185">Reference proteome</keyword>
<keyword evidence="2 8" id="KW-0349">Heme</keyword>
<evidence type="ECO:0000256" key="3">
    <source>
        <dbReference type="ARBA" id="ARBA00022723"/>
    </source>
</evidence>
<evidence type="ECO:0000256" key="8">
    <source>
        <dbReference type="PIRSR" id="PIRSR000294-1"/>
    </source>
</evidence>
<dbReference type="PROSITE" id="PS51007">
    <property type="entry name" value="CYTC"/>
    <property type="match status" value="2"/>
</dbReference>
<dbReference type="GO" id="GO:0042597">
    <property type="term" value="C:periplasmic space"/>
    <property type="evidence" value="ECO:0007669"/>
    <property type="project" value="UniProtKB-SubCell"/>
</dbReference>
<dbReference type="GO" id="GO:0004130">
    <property type="term" value="F:cytochrome-c peroxidase activity"/>
    <property type="evidence" value="ECO:0007669"/>
    <property type="project" value="TreeGrafter"/>
</dbReference>
<dbReference type="PANTHER" id="PTHR30600:SF10">
    <property type="entry name" value="BLL6722 PROTEIN"/>
    <property type="match status" value="1"/>
</dbReference>
<comment type="cofactor">
    <cofactor evidence="8">
        <name>heme</name>
        <dbReference type="ChEBI" id="CHEBI:30413"/>
    </cofactor>
    <text evidence="8">Binds 2 heme groups.</text>
</comment>
<feature type="binding site" description="covalent" evidence="8">
    <location>
        <position position="237"/>
    </location>
    <ligand>
        <name>heme c</name>
        <dbReference type="ChEBI" id="CHEBI:61717"/>
        <label>2</label>
    </ligand>
</feature>
<evidence type="ECO:0000259" key="11">
    <source>
        <dbReference type="PROSITE" id="PS51007"/>
    </source>
</evidence>
<name>A0A5N1J363_9BACT</name>
<dbReference type="GO" id="GO:0009055">
    <property type="term" value="F:electron transfer activity"/>
    <property type="evidence" value="ECO:0007669"/>
    <property type="project" value="InterPro"/>
</dbReference>
<feature type="binding site" description="covalent" evidence="8">
    <location>
        <position position="96"/>
    </location>
    <ligand>
        <name>heme c</name>
        <dbReference type="ChEBI" id="CHEBI:61717"/>
        <label>1</label>
    </ligand>
</feature>
<dbReference type="GO" id="GO:0046872">
    <property type="term" value="F:metal ion binding"/>
    <property type="evidence" value="ECO:0007669"/>
    <property type="project" value="UniProtKB-KW"/>
</dbReference>
<organism evidence="12 13">
    <name type="scientific">Larkinella humicola</name>
    <dbReference type="NCBI Taxonomy" id="2607654"/>
    <lineage>
        <taxon>Bacteria</taxon>
        <taxon>Pseudomonadati</taxon>
        <taxon>Bacteroidota</taxon>
        <taxon>Cytophagia</taxon>
        <taxon>Cytophagales</taxon>
        <taxon>Spirosomataceae</taxon>
        <taxon>Larkinella</taxon>
    </lineage>
</organism>
<dbReference type="Pfam" id="PF03150">
    <property type="entry name" value="CCP_MauG"/>
    <property type="match status" value="1"/>
</dbReference>
<feature type="binding site" description="axial binding residue" evidence="9">
    <location>
        <position position="241"/>
    </location>
    <ligand>
        <name>heme c</name>
        <dbReference type="ChEBI" id="CHEBI:61717"/>
        <label>2</label>
    </ligand>
    <ligandPart>
        <name>Fe</name>
        <dbReference type="ChEBI" id="CHEBI:18248"/>
    </ligandPart>
</feature>
<evidence type="ECO:0000256" key="2">
    <source>
        <dbReference type="ARBA" id="ARBA00022617"/>
    </source>
</evidence>
<dbReference type="InterPro" id="IPR026259">
    <property type="entry name" value="MauG/Cytc_peroxidase"/>
</dbReference>
<feature type="signal peptide" evidence="10">
    <location>
        <begin position="1"/>
        <end position="21"/>
    </location>
</feature>
<gene>
    <name evidence="12" type="ORF">F0P93_30065</name>
</gene>
<dbReference type="InterPro" id="IPR004852">
    <property type="entry name" value="Di-haem_cyt_c_peroxidsae"/>
</dbReference>
<keyword evidence="7 9" id="KW-0408">Iron</keyword>
<comment type="subcellular location">
    <subcellularLocation>
        <location evidence="1">Periplasm</location>
    </subcellularLocation>
</comment>
<dbReference type="PROSITE" id="PS51257">
    <property type="entry name" value="PROKAR_LIPOPROTEIN"/>
    <property type="match status" value="1"/>
</dbReference>
<evidence type="ECO:0000256" key="7">
    <source>
        <dbReference type="ARBA" id="ARBA00023004"/>
    </source>
</evidence>
<accession>A0A5N1J363</accession>
<evidence type="ECO:0000256" key="4">
    <source>
        <dbReference type="ARBA" id="ARBA00022729"/>
    </source>
</evidence>
<keyword evidence="6" id="KW-0560">Oxidoreductase</keyword>
<dbReference type="InterPro" id="IPR009056">
    <property type="entry name" value="Cyt_c-like_dom"/>
</dbReference>
<dbReference type="EMBL" id="VTWS01000013">
    <property type="protein sequence ID" value="KAA9341203.1"/>
    <property type="molecule type" value="Genomic_DNA"/>
</dbReference>
<reference evidence="12 13" key="1">
    <citation type="submission" date="2019-09" db="EMBL/GenBank/DDBJ databases">
        <title>Genome Sequence of Larkinella sp MA1.</title>
        <authorList>
            <person name="Srinivasan S."/>
        </authorList>
    </citation>
    <scope>NUCLEOTIDE SEQUENCE [LARGE SCALE GENOMIC DNA]</scope>
    <source>
        <strain evidence="12 13">MA1</strain>
    </source>
</reference>
<feature type="binding site" description="covalent" evidence="8">
    <location>
        <position position="93"/>
    </location>
    <ligand>
        <name>heme c</name>
        <dbReference type="ChEBI" id="CHEBI:61717"/>
        <label>1</label>
    </ligand>
</feature>
<dbReference type="Proteomes" id="UP000326344">
    <property type="component" value="Unassembled WGS sequence"/>
</dbReference>
<evidence type="ECO:0000256" key="9">
    <source>
        <dbReference type="PIRSR" id="PIRSR000294-2"/>
    </source>
</evidence>
<dbReference type="SUPFAM" id="SSF46626">
    <property type="entry name" value="Cytochrome c"/>
    <property type="match status" value="2"/>
</dbReference>
<dbReference type="AlphaFoldDB" id="A0A5N1J363"/>
<dbReference type="PANTHER" id="PTHR30600">
    <property type="entry name" value="CYTOCHROME C PEROXIDASE-RELATED"/>
    <property type="match status" value="1"/>
</dbReference>
<sequence length="365" mass="41053">MNRPTLVILWIVAGLCCSLIACQNGQSTEVTPTDPKPSKPTDYKPTLYPWKKPANFPDPAYNFTQNPLTQEGVLLGKNLFFDPILSKNGTISCAFCHQQEVAFAHTDHILSHGINDKIGPRNTPGIQNVAWSRVFFWDGGIVDLDQLPISPIQNPIEMGDSMANVLQKVQSSGQYRGLFKAAYGSEEVTAERFLKALSQYMLTLVSATSKYDKYIRNEGIQLSEQELSGLQLFKANCSACHSGELFTDHSFRNNGLLPNPYVPIPDLGRFAISQKPEDKNKFRVPSLRNIAMTTYYMHDGRFKTLDQVLNHYATGIEDNSQLDPLLKKNDKPGIPLTRQDQQDIIAFLNTLTDYDFITNRQHHPD</sequence>
<proteinExistence type="predicted"/>
<feature type="chain" id="PRO_5024874919" evidence="10">
    <location>
        <begin position="22"/>
        <end position="365"/>
    </location>
</feature>
<evidence type="ECO:0000256" key="5">
    <source>
        <dbReference type="ARBA" id="ARBA00022764"/>
    </source>
</evidence>
<dbReference type="InterPro" id="IPR051395">
    <property type="entry name" value="Cytochrome_c_Peroxidase/MauG"/>
</dbReference>